<keyword evidence="1" id="KW-0479">Metal-binding</keyword>
<dbReference type="PANTHER" id="PTHR24379:SF127">
    <property type="entry name" value="BLOODY FINGERS-RELATED"/>
    <property type="match status" value="1"/>
</dbReference>
<dbReference type="GO" id="GO:0000981">
    <property type="term" value="F:DNA-binding transcription factor activity, RNA polymerase II-specific"/>
    <property type="evidence" value="ECO:0007669"/>
    <property type="project" value="TreeGrafter"/>
</dbReference>
<dbReference type="InterPro" id="IPR001841">
    <property type="entry name" value="Znf_RING"/>
</dbReference>
<dbReference type="PANTHER" id="PTHR24379">
    <property type="entry name" value="KRAB AND ZINC FINGER DOMAIN-CONTAINING"/>
    <property type="match status" value="1"/>
</dbReference>
<dbReference type="GO" id="GO:0000977">
    <property type="term" value="F:RNA polymerase II transcription regulatory region sequence-specific DNA binding"/>
    <property type="evidence" value="ECO:0007669"/>
    <property type="project" value="TreeGrafter"/>
</dbReference>
<evidence type="ECO:0000256" key="6">
    <source>
        <dbReference type="SAM" id="MobiDB-lite"/>
    </source>
</evidence>
<feature type="compositionally biased region" description="Polar residues" evidence="6">
    <location>
        <begin position="512"/>
        <end position="521"/>
    </location>
</feature>
<dbReference type="InterPro" id="IPR013087">
    <property type="entry name" value="Znf_C2H2_type"/>
</dbReference>
<evidence type="ECO:0000256" key="1">
    <source>
        <dbReference type="ARBA" id="ARBA00022723"/>
    </source>
</evidence>
<evidence type="ECO:0000256" key="2">
    <source>
        <dbReference type="ARBA" id="ARBA00022737"/>
    </source>
</evidence>
<dbReference type="AlphaFoldDB" id="A0A409W5E7"/>
<accession>A0A409W5E7</accession>
<dbReference type="InParanoid" id="A0A409W5E7"/>
<feature type="region of interest" description="Disordered" evidence="6">
    <location>
        <begin position="512"/>
        <end position="569"/>
    </location>
</feature>
<feature type="region of interest" description="Disordered" evidence="6">
    <location>
        <begin position="401"/>
        <end position="420"/>
    </location>
</feature>
<comment type="caution">
    <text evidence="9">The sequence shown here is derived from an EMBL/GenBank/DDBJ whole genome shotgun (WGS) entry which is preliminary data.</text>
</comment>
<evidence type="ECO:0000256" key="4">
    <source>
        <dbReference type="ARBA" id="ARBA00022833"/>
    </source>
</evidence>
<dbReference type="SMART" id="SM00184">
    <property type="entry name" value="RING"/>
    <property type="match status" value="1"/>
</dbReference>
<feature type="region of interest" description="Disordered" evidence="6">
    <location>
        <begin position="229"/>
        <end position="262"/>
    </location>
</feature>
<evidence type="ECO:0000313" key="9">
    <source>
        <dbReference type="EMBL" id="PPQ73717.1"/>
    </source>
</evidence>
<evidence type="ECO:0000256" key="5">
    <source>
        <dbReference type="PROSITE-ProRule" id="PRU00042"/>
    </source>
</evidence>
<protein>
    <recommendedName>
        <fullName evidence="11">RING-type domain-containing protein</fullName>
    </recommendedName>
</protein>
<dbReference type="OrthoDB" id="6105938at2759"/>
<dbReference type="SUPFAM" id="SSF57850">
    <property type="entry name" value="RING/U-box"/>
    <property type="match status" value="1"/>
</dbReference>
<evidence type="ECO:0000259" key="8">
    <source>
        <dbReference type="PROSITE" id="PS50157"/>
    </source>
</evidence>
<evidence type="ECO:0000313" key="10">
    <source>
        <dbReference type="Proteomes" id="UP000284706"/>
    </source>
</evidence>
<feature type="domain" description="RING-type" evidence="7">
    <location>
        <begin position="697"/>
        <end position="735"/>
    </location>
</feature>
<sequence>MPVCPACDNRPFVNKEALLQHLKSSSAPHPICTLCDRRFVSETAYNAHMADKHPPTYDCTLCNRPFHAPFALEDHYRGSAVHPNCVRCGRGFKDDAACEEHYRSAHPKIPCIQCGGALFYEDAMDLHYQESDNHPSCNICQKGFKDSISYSEHFSASHEELRCAVCSENFETEEGIQNHFWTSQNHPKCLICALGFRDSTSELSHQEDVHTPQPNANGTIAYMESQPAAEDVLPPPSNVPEQPETSIPTYSMPASASTSPSHRMQSLIIGERRTDSPDLRLKMDFASPLTEVKPPLFSPTGLPRPADNIERFWSSRENIQVGSPRAQNGAESTALTRTHFYHNTDPGPSRNSLVTFDPVQPQHRYREGRNYTPLQLPPPQIVPPRPDIRSRLYQGSVRHALKSASLSRPAPPTELQLGGDQRTYYSDTQSHRSFGSASTSVRPSFRQDRGSASSDNFVNWKELLGEGIRPFGSGTPRASLFAETLPYNADISQTLSPSHLSVQGQNLMPSPSLATISSPASSAAGHSFGFGHNEPDTRPTTASSARLPALPQLTYTLSPSSPRSPEVRSPPGLGLLPAISPLATTPIDLITFDIPEAHKPLPESPVETAATSPVTVVQDLSPQEPEPQVEEIHVPVAPSPLSSPSAKSYITSPQEPLDRIDRVASVGTQTAELSPLTPAVTTPPEPPREENKNPLHCRVCLADTCDDITASMCGHIFCNRCIVDAVIKTNRCPVCMTPTLLYCLFRLDLAA</sequence>
<dbReference type="GO" id="GO:0008270">
    <property type="term" value="F:zinc ion binding"/>
    <property type="evidence" value="ECO:0007669"/>
    <property type="project" value="UniProtKB-KW"/>
</dbReference>
<feature type="compositionally biased region" description="Low complexity" evidence="6">
    <location>
        <begin position="558"/>
        <end position="569"/>
    </location>
</feature>
<gene>
    <name evidence="9" type="ORF">CVT26_010848</name>
</gene>
<feature type="compositionally biased region" description="Polar residues" evidence="6">
    <location>
        <begin position="425"/>
        <end position="442"/>
    </location>
</feature>
<dbReference type="GO" id="GO:0005634">
    <property type="term" value="C:nucleus"/>
    <property type="evidence" value="ECO:0007669"/>
    <property type="project" value="TreeGrafter"/>
</dbReference>
<dbReference type="Gene3D" id="3.30.160.60">
    <property type="entry name" value="Classic Zinc Finger"/>
    <property type="match status" value="1"/>
</dbReference>
<reference evidence="9 10" key="1">
    <citation type="journal article" date="2018" name="Evol. Lett.">
        <title>Horizontal gene cluster transfer increased hallucinogenic mushroom diversity.</title>
        <authorList>
            <person name="Reynolds H.T."/>
            <person name="Vijayakumar V."/>
            <person name="Gluck-Thaler E."/>
            <person name="Korotkin H.B."/>
            <person name="Matheny P.B."/>
            <person name="Slot J.C."/>
        </authorList>
    </citation>
    <scope>NUCLEOTIDE SEQUENCE [LARGE SCALE GENOMIC DNA]</scope>
    <source>
        <strain evidence="9 10">SRW20</strain>
    </source>
</reference>
<keyword evidence="3 5" id="KW-0863">Zinc-finger</keyword>
<feature type="compositionally biased region" description="Low complexity" evidence="6">
    <location>
        <begin position="636"/>
        <end position="646"/>
    </location>
</feature>
<dbReference type="SMART" id="SM00355">
    <property type="entry name" value="ZnF_C2H2"/>
    <property type="match status" value="8"/>
</dbReference>
<evidence type="ECO:0000256" key="3">
    <source>
        <dbReference type="ARBA" id="ARBA00022771"/>
    </source>
</evidence>
<keyword evidence="2" id="KW-0677">Repeat</keyword>
<evidence type="ECO:0000259" key="7">
    <source>
        <dbReference type="PROSITE" id="PS50089"/>
    </source>
</evidence>
<dbReference type="EMBL" id="NHYE01005388">
    <property type="protein sequence ID" value="PPQ73717.1"/>
    <property type="molecule type" value="Genomic_DNA"/>
</dbReference>
<dbReference type="InterPro" id="IPR017907">
    <property type="entry name" value="Znf_RING_CS"/>
</dbReference>
<dbReference type="PROSITE" id="PS50157">
    <property type="entry name" value="ZINC_FINGER_C2H2_2"/>
    <property type="match status" value="1"/>
</dbReference>
<feature type="region of interest" description="Disordered" evidence="6">
    <location>
        <begin position="636"/>
        <end position="692"/>
    </location>
</feature>
<evidence type="ECO:0008006" key="11">
    <source>
        <dbReference type="Google" id="ProtNLM"/>
    </source>
</evidence>
<name>A0A409W5E7_9AGAR</name>
<dbReference type="PROSITE" id="PS00518">
    <property type="entry name" value="ZF_RING_1"/>
    <property type="match status" value="1"/>
</dbReference>
<feature type="domain" description="C2H2-type" evidence="8">
    <location>
        <begin position="57"/>
        <end position="82"/>
    </location>
</feature>
<dbReference type="Gene3D" id="3.30.40.10">
    <property type="entry name" value="Zinc/RING finger domain, C3HC4 (zinc finger)"/>
    <property type="match status" value="1"/>
</dbReference>
<dbReference type="STRING" id="231916.A0A409W5E7"/>
<dbReference type="InterPro" id="IPR013083">
    <property type="entry name" value="Znf_RING/FYVE/PHD"/>
</dbReference>
<organism evidence="9 10">
    <name type="scientific">Gymnopilus dilepis</name>
    <dbReference type="NCBI Taxonomy" id="231916"/>
    <lineage>
        <taxon>Eukaryota</taxon>
        <taxon>Fungi</taxon>
        <taxon>Dikarya</taxon>
        <taxon>Basidiomycota</taxon>
        <taxon>Agaricomycotina</taxon>
        <taxon>Agaricomycetes</taxon>
        <taxon>Agaricomycetidae</taxon>
        <taxon>Agaricales</taxon>
        <taxon>Agaricineae</taxon>
        <taxon>Hymenogastraceae</taxon>
        <taxon>Gymnopilus</taxon>
    </lineage>
</organism>
<keyword evidence="4" id="KW-0862">Zinc</keyword>
<keyword evidence="10" id="KW-1185">Reference proteome</keyword>
<dbReference type="Pfam" id="PF12874">
    <property type="entry name" value="zf-met"/>
    <property type="match status" value="1"/>
</dbReference>
<dbReference type="PROSITE" id="PS50089">
    <property type="entry name" value="ZF_RING_2"/>
    <property type="match status" value="1"/>
</dbReference>
<dbReference type="PROSITE" id="PS00028">
    <property type="entry name" value="ZINC_FINGER_C2H2_1"/>
    <property type="match status" value="3"/>
</dbReference>
<feature type="compositionally biased region" description="Polar residues" evidence="6">
    <location>
        <begin position="239"/>
        <end position="262"/>
    </location>
</feature>
<proteinExistence type="predicted"/>
<feature type="region of interest" description="Disordered" evidence="6">
    <location>
        <begin position="425"/>
        <end position="453"/>
    </location>
</feature>
<dbReference type="Proteomes" id="UP000284706">
    <property type="component" value="Unassembled WGS sequence"/>
</dbReference>